<dbReference type="Gene3D" id="3.40.50.720">
    <property type="entry name" value="NAD(P)-binding Rossmann-like Domain"/>
    <property type="match status" value="1"/>
</dbReference>
<dbReference type="PANTHER" id="PTHR42879">
    <property type="entry name" value="3-OXOACYL-(ACYL-CARRIER-PROTEIN) REDUCTASE"/>
    <property type="match status" value="1"/>
</dbReference>
<evidence type="ECO:0000256" key="2">
    <source>
        <dbReference type="ARBA" id="ARBA00006484"/>
    </source>
</evidence>
<comment type="similarity">
    <text evidence="2">Belongs to the short-chain dehydrogenases/reductases (SDR) family.</text>
</comment>
<feature type="domain" description="Ketoreductase" evidence="8">
    <location>
        <begin position="7"/>
        <end position="189"/>
    </location>
</feature>
<dbReference type="InterPro" id="IPR050259">
    <property type="entry name" value="SDR"/>
</dbReference>
<dbReference type="InterPro" id="IPR020904">
    <property type="entry name" value="Sc_DH/Rdtase_CS"/>
</dbReference>
<keyword evidence="4" id="KW-0521">NADP</keyword>
<keyword evidence="3" id="KW-0134">Cell wall</keyword>
<comment type="caution">
    <text evidence="9">The sequence shown here is derived from an EMBL/GenBank/DDBJ whole genome shotgun (WGS) entry which is preliminary data.</text>
</comment>
<accession>A0A848KXT5</accession>
<dbReference type="RefSeq" id="WP_170195437.1">
    <property type="nucleotide sequence ID" value="NZ_JABBNB010000018.1"/>
</dbReference>
<dbReference type="EMBL" id="JABBNB010000018">
    <property type="protein sequence ID" value="NMO02927.1"/>
    <property type="molecule type" value="Genomic_DNA"/>
</dbReference>
<dbReference type="PRINTS" id="PR00081">
    <property type="entry name" value="GDHRDH"/>
</dbReference>
<sequence>MQGFTNRVAVVTGSARGIGAATAERLAAQGAHVAIIDLAEDAARAEAQKISDAGGTARGYACDVTLTSDVEDTIAEIAADFGGLDIVVNNAGINRDNLVHKMTDEDWDVALNVNLKSAFLMSRAAQRHMVPAKYGRIVNLSSTAARGNRGQVNYSAAKAGVQGLTATLAMELGPYGINVNAVAPGWVSTPMTAASARRVGAEPEQLEQKVAGETPLRRVAQPDDIAAVVTFLASDDARHVTGQTIYVNGGRR</sequence>
<evidence type="ECO:0000256" key="6">
    <source>
        <dbReference type="ARBA" id="ARBA00040781"/>
    </source>
</evidence>
<dbReference type="SMART" id="SM00822">
    <property type="entry name" value="PKS_KR"/>
    <property type="match status" value="1"/>
</dbReference>
<proteinExistence type="inferred from homology"/>
<comment type="catalytic activity">
    <reaction evidence="7">
        <text>a (3R)-hydroxyacyl-[ACP] + NADP(+) = a 3-oxoacyl-[ACP] + NADPH + H(+)</text>
        <dbReference type="Rhea" id="RHEA:17397"/>
        <dbReference type="Rhea" id="RHEA-COMP:9916"/>
        <dbReference type="Rhea" id="RHEA-COMP:9945"/>
        <dbReference type="ChEBI" id="CHEBI:15378"/>
        <dbReference type="ChEBI" id="CHEBI:57783"/>
        <dbReference type="ChEBI" id="CHEBI:58349"/>
        <dbReference type="ChEBI" id="CHEBI:78776"/>
        <dbReference type="ChEBI" id="CHEBI:78827"/>
        <dbReference type="EC" id="1.1.1.100"/>
    </reaction>
    <physiologicalReaction direction="right-to-left" evidence="7">
        <dbReference type="Rhea" id="RHEA:17399"/>
    </physiologicalReaction>
</comment>
<evidence type="ECO:0000313" key="10">
    <source>
        <dbReference type="Proteomes" id="UP000550729"/>
    </source>
</evidence>
<gene>
    <name evidence="9" type="primary">fabG</name>
    <name evidence="9" type="ORF">HH308_17080</name>
</gene>
<dbReference type="InterPro" id="IPR057326">
    <property type="entry name" value="KR_dom"/>
</dbReference>
<evidence type="ECO:0000256" key="1">
    <source>
        <dbReference type="ARBA" id="ARBA00004191"/>
    </source>
</evidence>
<dbReference type="PANTHER" id="PTHR42879:SF2">
    <property type="entry name" value="3-OXOACYL-[ACYL-CARRIER-PROTEIN] REDUCTASE FABG"/>
    <property type="match status" value="1"/>
</dbReference>
<dbReference type="AlphaFoldDB" id="A0A848KXT5"/>
<dbReference type="GO" id="GO:0004316">
    <property type="term" value="F:3-oxoacyl-[acyl-carrier-protein] reductase (NADPH) activity"/>
    <property type="evidence" value="ECO:0007669"/>
    <property type="project" value="UniProtKB-EC"/>
</dbReference>
<dbReference type="PROSITE" id="PS00061">
    <property type="entry name" value="ADH_SHORT"/>
    <property type="match status" value="1"/>
</dbReference>
<evidence type="ECO:0000256" key="5">
    <source>
        <dbReference type="ARBA" id="ARBA00023002"/>
    </source>
</evidence>
<evidence type="ECO:0000256" key="3">
    <source>
        <dbReference type="ARBA" id="ARBA00022512"/>
    </source>
</evidence>
<evidence type="ECO:0000256" key="4">
    <source>
        <dbReference type="ARBA" id="ARBA00022857"/>
    </source>
</evidence>
<organism evidence="9 10">
    <name type="scientific">Gordonia asplenii</name>
    <dbReference type="NCBI Taxonomy" id="2725283"/>
    <lineage>
        <taxon>Bacteria</taxon>
        <taxon>Bacillati</taxon>
        <taxon>Actinomycetota</taxon>
        <taxon>Actinomycetes</taxon>
        <taxon>Mycobacteriales</taxon>
        <taxon>Gordoniaceae</taxon>
        <taxon>Gordonia</taxon>
    </lineage>
</organism>
<dbReference type="Proteomes" id="UP000550729">
    <property type="component" value="Unassembled WGS sequence"/>
</dbReference>
<comment type="subcellular location">
    <subcellularLocation>
        <location evidence="1">Secreted</location>
        <location evidence="1">Cell wall</location>
    </subcellularLocation>
</comment>
<reference evidence="9 10" key="1">
    <citation type="submission" date="2020-04" db="EMBL/GenBank/DDBJ databases">
        <title>Gordonia sp. nov. TBRC 11910.</title>
        <authorList>
            <person name="Suriyachadkun C."/>
        </authorList>
    </citation>
    <scope>NUCLEOTIDE SEQUENCE [LARGE SCALE GENOMIC DNA]</scope>
    <source>
        <strain evidence="9 10">TBRC 11910</strain>
    </source>
</reference>
<keyword evidence="3" id="KW-0964">Secreted</keyword>
<protein>
    <recommendedName>
        <fullName evidence="6">3-oxoacyl-[acyl-carrier-protein] reductase MabA</fullName>
    </recommendedName>
</protein>
<dbReference type="SUPFAM" id="SSF51735">
    <property type="entry name" value="NAD(P)-binding Rossmann-fold domains"/>
    <property type="match status" value="1"/>
</dbReference>
<dbReference type="Pfam" id="PF13561">
    <property type="entry name" value="adh_short_C2"/>
    <property type="match status" value="1"/>
</dbReference>
<keyword evidence="10" id="KW-1185">Reference proteome</keyword>
<evidence type="ECO:0000259" key="8">
    <source>
        <dbReference type="SMART" id="SM00822"/>
    </source>
</evidence>
<dbReference type="InterPro" id="IPR002347">
    <property type="entry name" value="SDR_fam"/>
</dbReference>
<dbReference type="FunFam" id="3.40.50.720:FF:000115">
    <property type="entry name" value="3-oxoacyl-[acyl-carrier-protein] reductase FabG"/>
    <property type="match status" value="1"/>
</dbReference>
<name>A0A848KXT5_9ACTN</name>
<evidence type="ECO:0000313" key="9">
    <source>
        <dbReference type="EMBL" id="NMO02927.1"/>
    </source>
</evidence>
<dbReference type="PRINTS" id="PR00080">
    <property type="entry name" value="SDRFAMILY"/>
</dbReference>
<keyword evidence="5" id="KW-0560">Oxidoreductase</keyword>
<dbReference type="NCBIfam" id="NF009466">
    <property type="entry name" value="PRK12826.1-2"/>
    <property type="match status" value="1"/>
</dbReference>
<dbReference type="InterPro" id="IPR036291">
    <property type="entry name" value="NAD(P)-bd_dom_sf"/>
</dbReference>
<evidence type="ECO:0000256" key="7">
    <source>
        <dbReference type="ARBA" id="ARBA00047400"/>
    </source>
</evidence>
<dbReference type="GO" id="GO:0032787">
    <property type="term" value="P:monocarboxylic acid metabolic process"/>
    <property type="evidence" value="ECO:0007669"/>
    <property type="project" value="UniProtKB-ARBA"/>
</dbReference>
<dbReference type="NCBIfam" id="NF005559">
    <property type="entry name" value="PRK07231.1"/>
    <property type="match status" value="1"/>
</dbReference>